<dbReference type="Gramene" id="OE9A073345T1">
    <property type="protein sequence ID" value="OE9A073345C1"/>
    <property type="gene ID" value="OE9A073345"/>
</dbReference>
<dbReference type="PANTHER" id="PTHR31639:SF237">
    <property type="entry name" value="F-BOX DOMAIN-CONTAINING PROTEIN"/>
    <property type="match status" value="1"/>
</dbReference>
<keyword evidence="3" id="KW-1185">Reference proteome</keyword>
<evidence type="ECO:0000259" key="1">
    <source>
        <dbReference type="Pfam" id="PF24758"/>
    </source>
</evidence>
<organism evidence="2 3">
    <name type="scientific">Olea europaea subsp. europaea</name>
    <dbReference type="NCBI Taxonomy" id="158383"/>
    <lineage>
        <taxon>Eukaryota</taxon>
        <taxon>Viridiplantae</taxon>
        <taxon>Streptophyta</taxon>
        <taxon>Embryophyta</taxon>
        <taxon>Tracheophyta</taxon>
        <taxon>Spermatophyta</taxon>
        <taxon>Magnoliopsida</taxon>
        <taxon>eudicotyledons</taxon>
        <taxon>Gunneridae</taxon>
        <taxon>Pentapetalae</taxon>
        <taxon>asterids</taxon>
        <taxon>lamiids</taxon>
        <taxon>Lamiales</taxon>
        <taxon>Oleaceae</taxon>
        <taxon>Oleeae</taxon>
        <taxon>Olea</taxon>
    </lineage>
</organism>
<proteinExistence type="predicted"/>
<dbReference type="InterPro" id="IPR055411">
    <property type="entry name" value="LRR_FXL15/At3g58940/PEG3-like"/>
</dbReference>
<reference evidence="2 3" key="1">
    <citation type="submission" date="2019-12" db="EMBL/GenBank/DDBJ databases">
        <authorList>
            <person name="Alioto T."/>
            <person name="Alioto T."/>
            <person name="Gomez Garrido J."/>
        </authorList>
    </citation>
    <scope>NUCLEOTIDE SEQUENCE [LARGE SCALE GENOMIC DNA]</scope>
</reference>
<evidence type="ECO:0000313" key="2">
    <source>
        <dbReference type="EMBL" id="CAA2977452.1"/>
    </source>
</evidence>
<accession>A0A8S0REJ9</accession>
<dbReference type="AlphaFoldDB" id="A0A8S0REJ9"/>
<dbReference type="Pfam" id="PF24758">
    <property type="entry name" value="LRR_At5g56370"/>
    <property type="match status" value="1"/>
</dbReference>
<dbReference type="OrthoDB" id="629734at2759"/>
<comment type="caution">
    <text evidence="2">The sequence shown here is derived from an EMBL/GenBank/DDBJ whole genome shotgun (WGS) entry which is preliminary data.</text>
</comment>
<dbReference type="Proteomes" id="UP000594638">
    <property type="component" value="Unassembled WGS sequence"/>
</dbReference>
<protein>
    <recommendedName>
        <fullName evidence="1">F-box/LRR-repeat protein 15/At3g58940/PEG3-like LRR domain-containing protein</fullName>
    </recommendedName>
</protein>
<feature type="domain" description="F-box/LRR-repeat protein 15/At3g58940/PEG3-like LRR" evidence="1">
    <location>
        <begin position="72"/>
        <end position="162"/>
    </location>
</feature>
<gene>
    <name evidence="2" type="ORF">OLEA9_A073345</name>
</gene>
<evidence type="ECO:0000313" key="3">
    <source>
        <dbReference type="Proteomes" id="UP000594638"/>
    </source>
</evidence>
<dbReference type="PANTHER" id="PTHR31639">
    <property type="entry name" value="F-BOX PROTEIN-LIKE"/>
    <property type="match status" value="1"/>
</dbReference>
<dbReference type="InterPro" id="IPR032675">
    <property type="entry name" value="LRR_dom_sf"/>
</dbReference>
<sequence length="188" mass="22006">MRTSIFPSRWRYKWATLNALAFDHKCVTLCNERTIVENSIVNFITRFLFLHARPIHKFSLSTMYWQSSYDIEQWLLFLSRKDIKELVLELGESEWFGVPSFLFSFKKLIRLELVRCELDPSPYCNGFLCLKYLNLQQVQIPPDDIECHIASCPLLESLTLSYFDGLGSTVFAPNLKYLALEGEFKDVL</sequence>
<name>A0A8S0REJ9_OLEEU</name>
<dbReference type="SUPFAM" id="SSF52047">
    <property type="entry name" value="RNI-like"/>
    <property type="match status" value="1"/>
</dbReference>
<dbReference type="Gene3D" id="3.80.10.10">
    <property type="entry name" value="Ribonuclease Inhibitor"/>
    <property type="match status" value="1"/>
</dbReference>
<dbReference type="EMBL" id="CACTIH010003609">
    <property type="protein sequence ID" value="CAA2977452.1"/>
    <property type="molecule type" value="Genomic_DNA"/>
</dbReference>